<dbReference type="PANTHER" id="PTHR31710">
    <property type="entry name" value="GB|AAF16529.1-RELATED"/>
    <property type="match status" value="1"/>
</dbReference>
<gene>
    <name evidence="2" type="ORF">C24_LOCUS2245</name>
</gene>
<accession>A0A5S9VI44</accession>
<evidence type="ECO:0008006" key="4">
    <source>
        <dbReference type="Google" id="ProtNLM"/>
    </source>
</evidence>
<evidence type="ECO:0000256" key="1">
    <source>
        <dbReference type="SAM" id="SignalP"/>
    </source>
</evidence>
<dbReference type="EMBL" id="CACSHJ010000087">
    <property type="protein sequence ID" value="CAA0230685.1"/>
    <property type="molecule type" value="Genomic_DNA"/>
</dbReference>
<dbReference type="ExpressionAtlas" id="A0A5S9VI44">
    <property type="expression patterns" value="baseline and differential"/>
</dbReference>
<dbReference type="AlphaFoldDB" id="A0A5S9VI44"/>
<reference evidence="2 3" key="1">
    <citation type="submission" date="2019-12" db="EMBL/GenBank/DDBJ databases">
        <authorList>
            <person name="Jiao W.-B."/>
            <person name="Schneeberger K."/>
        </authorList>
    </citation>
    <scope>NUCLEOTIDE SEQUENCE [LARGE SCALE GENOMIC DNA]</scope>
    <source>
        <strain evidence="3">cv. C24</strain>
    </source>
</reference>
<proteinExistence type="predicted"/>
<evidence type="ECO:0000313" key="2">
    <source>
        <dbReference type="EMBL" id="CAA0230685.1"/>
    </source>
</evidence>
<feature type="signal peptide" evidence="1">
    <location>
        <begin position="1"/>
        <end position="30"/>
    </location>
</feature>
<feature type="chain" id="PRO_5025050548" description="Plant thionin family protein" evidence="1">
    <location>
        <begin position="31"/>
        <end position="100"/>
    </location>
</feature>
<dbReference type="OrthoDB" id="1037660at2759"/>
<organism evidence="2 3">
    <name type="scientific">Arabidopsis thaliana</name>
    <name type="common">Mouse-ear cress</name>
    <dbReference type="NCBI Taxonomy" id="3702"/>
    <lineage>
        <taxon>Eukaryota</taxon>
        <taxon>Viridiplantae</taxon>
        <taxon>Streptophyta</taxon>
        <taxon>Embryophyta</taxon>
        <taxon>Tracheophyta</taxon>
        <taxon>Spermatophyta</taxon>
        <taxon>Magnoliopsida</taxon>
        <taxon>eudicotyledons</taxon>
        <taxon>Gunneridae</taxon>
        <taxon>Pentapetalae</taxon>
        <taxon>rosids</taxon>
        <taxon>malvids</taxon>
        <taxon>Brassicales</taxon>
        <taxon>Brassicaceae</taxon>
        <taxon>Camelineae</taxon>
        <taxon>Arabidopsis</taxon>
    </lineage>
</organism>
<sequence>MAAQSLKKTCDLLIITTLLAMMFSAQISHSNNVNMCIKHCVSNQCLKEVKNATPIMCEDACKKLCTEQQQSGQERYLVPVPPGTSKFCRLFSKACGLFNL</sequence>
<name>A0A5S9VI44_ARATH</name>
<keyword evidence="1" id="KW-0732">Signal</keyword>
<protein>
    <recommendedName>
        <fullName evidence="4">Plant thionin family protein</fullName>
    </recommendedName>
</protein>
<dbReference type="Proteomes" id="UP000434276">
    <property type="component" value="Unassembled WGS sequence"/>
</dbReference>
<evidence type="ECO:0000313" key="3">
    <source>
        <dbReference type="Proteomes" id="UP000434276"/>
    </source>
</evidence>